<gene>
    <name evidence="9" type="ORF">LEN_1543</name>
</gene>
<dbReference type="InterPro" id="IPR008969">
    <property type="entry name" value="CarboxyPept-like_regulatory"/>
</dbReference>
<feature type="domain" description="TonB-dependent transporter Oar-like beta-barrel" evidence="8">
    <location>
        <begin position="248"/>
        <end position="1011"/>
    </location>
</feature>
<proteinExistence type="predicted"/>
<feature type="chain" id="PRO_5043863140" evidence="7">
    <location>
        <begin position="28"/>
        <end position="1074"/>
    </location>
</feature>
<dbReference type="KEGG" id="lem:LEN_1543"/>
<dbReference type="SUPFAM" id="SSF56935">
    <property type="entry name" value="Porins"/>
    <property type="match status" value="1"/>
</dbReference>
<dbReference type="InterPro" id="IPR039426">
    <property type="entry name" value="TonB-dep_rcpt-like"/>
</dbReference>
<dbReference type="Gene3D" id="2.40.170.20">
    <property type="entry name" value="TonB-dependent receptor, beta-barrel domain"/>
    <property type="match status" value="1"/>
</dbReference>
<feature type="signal peptide" evidence="7">
    <location>
        <begin position="1"/>
        <end position="27"/>
    </location>
</feature>
<dbReference type="GO" id="GO:0044718">
    <property type="term" value="P:siderophore transmembrane transport"/>
    <property type="evidence" value="ECO:0007669"/>
    <property type="project" value="TreeGrafter"/>
</dbReference>
<dbReference type="Proteomes" id="UP000218824">
    <property type="component" value="Chromosome"/>
</dbReference>
<evidence type="ECO:0000313" key="10">
    <source>
        <dbReference type="Proteomes" id="UP000218824"/>
    </source>
</evidence>
<dbReference type="PANTHER" id="PTHR30069">
    <property type="entry name" value="TONB-DEPENDENT OUTER MEMBRANE RECEPTOR"/>
    <property type="match status" value="1"/>
</dbReference>
<evidence type="ECO:0000256" key="5">
    <source>
        <dbReference type="ARBA" id="ARBA00023136"/>
    </source>
</evidence>
<keyword evidence="4" id="KW-0812">Transmembrane</keyword>
<evidence type="ECO:0000256" key="1">
    <source>
        <dbReference type="ARBA" id="ARBA00004571"/>
    </source>
</evidence>
<dbReference type="Gene3D" id="2.60.40.1120">
    <property type="entry name" value="Carboxypeptidase-like, regulatory domain"/>
    <property type="match status" value="1"/>
</dbReference>
<name>A0AAU9AI45_LYSEN</name>
<accession>A0AAU9AI45</accession>
<evidence type="ECO:0000256" key="7">
    <source>
        <dbReference type="SAM" id="SignalP"/>
    </source>
</evidence>
<comment type="subcellular location">
    <subcellularLocation>
        <location evidence="1">Cell outer membrane</location>
        <topology evidence="1">Multi-pass membrane protein</topology>
    </subcellularLocation>
</comment>
<dbReference type="GO" id="GO:0009279">
    <property type="term" value="C:cell outer membrane"/>
    <property type="evidence" value="ECO:0007669"/>
    <property type="project" value="UniProtKB-SubCell"/>
</dbReference>
<protein>
    <submittedName>
        <fullName evidence="9">Oar protein</fullName>
    </submittedName>
</protein>
<evidence type="ECO:0000259" key="8">
    <source>
        <dbReference type="Pfam" id="PF25183"/>
    </source>
</evidence>
<evidence type="ECO:0000256" key="6">
    <source>
        <dbReference type="ARBA" id="ARBA00023237"/>
    </source>
</evidence>
<evidence type="ECO:0000256" key="4">
    <source>
        <dbReference type="ARBA" id="ARBA00022692"/>
    </source>
</evidence>
<dbReference type="PANTHER" id="PTHR30069:SF46">
    <property type="entry name" value="OAR PROTEIN"/>
    <property type="match status" value="1"/>
</dbReference>
<keyword evidence="2" id="KW-0813">Transport</keyword>
<keyword evidence="5" id="KW-0472">Membrane</keyword>
<evidence type="ECO:0000256" key="3">
    <source>
        <dbReference type="ARBA" id="ARBA00022452"/>
    </source>
</evidence>
<dbReference type="AlphaFoldDB" id="A0AAU9AI45"/>
<dbReference type="SUPFAM" id="SSF49464">
    <property type="entry name" value="Carboxypeptidase regulatory domain-like"/>
    <property type="match status" value="1"/>
</dbReference>
<sequence length="1074" mass="117505">MTYQNRVRMSKLTLGLLAVFATAPVFAQSNAAGIAGRVLGADGQPVANAEVTITHTESGTVSRATTDADGRYNARGLRVGGPYTVTINKEGAGAGSQDGVYLNLDKVNNVDVALNNSVTTLGAVQAVAAATSEVFSANKMGAGSVVTRQQLEQMPTINRNLQDFVRLDPRVVQTDKSRNEISVGGQNPRYNVIRVDGVSTNDSFGLGGNGLPTPKQPFSMDVIDEVSIDVANYDVTIAGGTGGVINAVTKSGTNEFHGSVYGIYRDNDWSGKNSADVRPKLFDSEGTYGGTFGGPLIKDKLFFFANYEKYTGKELFTGNSSFGPPGSGANNIVNITPAQIAEIIDISKNVWGFDPGSLALPSLDTKSEEYGLKIDWNISDKHRANFRYAQSKQSTAFLQGFGSNSLALSTYHYVQDFEFKTYTAQLFSDWTDNFSTEAKVSYRDYSAVRNPQFDLPAIGVRVGSSTLNFGTEENTQANILETKTWNGFFAGNLFLGEHTVKFGADYESNEVYNLFGRRINGVYTFNSIADYRAGRSGRYQLFAPRGGDLDNMAAGFTQKNIGLFAQDTWALTDRLTLTFGVRYDKAIVDDKPVFNAAASNLFGVRNDNTIDGSDLWQPRFGFNYTFDSERPTQLRGGIGLFKGGSPTVWLANPYSNNGISYTDYLFTNGITRFSPDPNAQLGLFNPGTGGQQSVDFIEKDLSLPSVWKANLAFDTELPWYGIVAAVEGVVTKVNDALYYQQLNLGAVQRVGQDGRNIYWNTAGQSPLSWNQDGSACLRETGLAGGPSCASSGTNARAGRSTAYNDAIIARNTSKGESQQFTVSLNKPFNNSDWAWGVAYTYTHATEVSPLTSSTSSSQLGNVGVFQANEEVAARSAYEIRDRFTANVNWKHAFFGDYNTIVSLVYEGRSGRPYSYAFDNDANGDGRLNDLLYIPKSMGDVLFRNPAEEQAFWNFVNGNEYLRSHLGQVAKRNDVRGKWVNQFDLHIAQELPGFMTGHKAELAVDIMNVGNLLNKKWGRIEEVAFPGMRGVVEYGGVDPATGKYVYRFNTPDPEQIYDEKGISRWAAQVSFRYRF</sequence>
<reference evidence="9 10" key="1">
    <citation type="journal article" date="2017" name="DNA Res.">
        <title>Complete genome sequence and expression profile of the commercial lytic enzyme producer Lysobacter enzymogenes M497-1.</title>
        <authorList>
            <person name="Takami H."/>
            <person name="Toyoda A."/>
            <person name="Uchiyama I."/>
            <person name="Itoh T."/>
            <person name="Takaki Y."/>
            <person name="Arai W."/>
            <person name="Nishi S."/>
            <person name="Kawai M."/>
            <person name="Shinya K."/>
            <person name="Ikeda H."/>
        </authorList>
    </citation>
    <scope>NUCLEOTIDE SEQUENCE [LARGE SCALE GENOMIC DNA]</scope>
    <source>
        <strain evidence="9 10">M497-1</strain>
    </source>
</reference>
<evidence type="ECO:0000256" key="2">
    <source>
        <dbReference type="ARBA" id="ARBA00022448"/>
    </source>
</evidence>
<dbReference type="Pfam" id="PF13620">
    <property type="entry name" value="CarboxypepD_reg"/>
    <property type="match status" value="1"/>
</dbReference>
<organism evidence="9 10">
    <name type="scientific">Lysobacter enzymogenes</name>
    <dbReference type="NCBI Taxonomy" id="69"/>
    <lineage>
        <taxon>Bacteria</taxon>
        <taxon>Pseudomonadati</taxon>
        <taxon>Pseudomonadota</taxon>
        <taxon>Gammaproteobacteria</taxon>
        <taxon>Lysobacterales</taxon>
        <taxon>Lysobacteraceae</taxon>
        <taxon>Lysobacter</taxon>
    </lineage>
</organism>
<evidence type="ECO:0000313" key="9">
    <source>
        <dbReference type="EMBL" id="BAV97030.1"/>
    </source>
</evidence>
<dbReference type="EMBL" id="AP014940">
    <property type="protein sequence ID" value="BAV97030.1"/>
    <property type="molecule type" value="Genomic_DNA"/>
</dbReference>
<keyword evidence="3" id="KW-1134">Transmembrane beta strand</keyword>
<dbReference type="InterPro" id="IPR057601">
    <property type="entry name" value="Oar-like_b-barrel"/>
</dbReference>
<dbReference type="InterPro" id="IPR036942">
    <property type="entry name" value="Beta-barrel_TonB_sf"/>
</dbReference>
<dbReference type="Pfam" id="PF25183">
    <property type="entry name" value="OMP_b-brl_4"/>
    <property type="match status" value="1"/>
</dbReference>
<keyword evidence="7" id="KW-0732">Signal</keyword>
<keyword evidence="6" id="KW-0998">Cell outer membrane</keyword>
<dbReference type="GO" id="GO:0015344">
    <property type="term" value="F:siderophore uptake transmembrane transporter activity"/>
    <property type="evidence" value="ECO:0007669"/>
    <property type="project" value="TreeGrafter"/>
</dbReference>